<gene>
    <name evidence="5" type="ORF">PV04_04113</name>
</gene>
<protein>
    <recommendedName>
        <fullName evidence="4">DUF7728 domain-containing protein</fullName>
    </recommendedName>
</protein>
<feature type="domain" description="DUF7728" evidence="4">
    <location>
        <begin position="44"/>
        <end position="174"/>
    </location>
</feature>
<dbReference type="PANTHER" id="PTHR40622:SF1">
    <property type="match status" value="1"/>
</dbReference>
<name>A0A0D2E1E3_9EURO</name>
<dbReference type="Pfam" id="PF24854">
    <property type="entry name" value="DUF7728"/>
    <property type="match status" value="1"/>
</dbReference>
<feature type="chain" id="PRO_5002240889" description="DUF7728 domain-containing protein" evidence="3">
    <location>
        <begin position="19"/>
        <end position="405"/>
    </location>
</feature>
<dbReference type="AlphaFoldDB" id="A0A0D2E1E3"/>
<feature type="signal peptide" evidence="3">
    <location>
        <begin position="1"/>
        <end position="18"/>
    </location>
</feature>
<reference evidence="5 6" key="1">
    <citation type="submission" date="2015-01" db="EMBL/GenBank/DDBJ databases">
        <title>The Genome Sequence of Capronia semiimmersa CBS27337.</title>
        <authorList>
            <consortium name="The Broad Institute Genomics Platform"/>
            <person name="Cuomo C."/>
            <person name="de Hoog S."/>
            <person name="Gorbushina A."/>
            <person name="Stielow B."/>
            <person name="Teixiera M."/>
            <person name="Abouelleil A."/>
            <person name="Chapman S.B."/>
            <person name="Priest M."/>
            <person name="Young S.K."/>
            <person name="Wortman J."/>
            <person name="Nusbaum C."/>
            <person name="Birren B."/>
        </authorList>
    </citation>
    <scope>NUCLEOTIDE SEQUENCE [LARGE SCALE GENOMIC DNA]</scope>
    <source>
        <strain evidence="5 6">CBS 27337</strain>
    </source>
</reference>
<evidence type="ECO:0000313" key="5">
    <source>
        <dbReference type="EMBL" id="KIW68147.1"/>
    </source>
</evidence>
<accession>A0A0D2E1E3</accession>
<evidence type="ECO:0000256" key="3">
    <source>
        <dbReference type="SAM" id="SignalP"/>
    </source>
</evidence>
<dbReference type="PANTHER" id="PTHR40622">
    <property type="match status" value="1"/>
</dbReference>
<evidence type="ECO:0000259" key="4">
    <source>
        <dbReference type="Pfam" id="PF24854"/>
    </source>
</evidence>
<keyword evidence="2" id="KW-1133">Transmembrane helix</keyword>
<feature type="region of interest" description="Disordered" evidence="1">
    <location>
        <begin position="225"/>
        <end position="302"/>
    </location>
</feature>
<keyword evidence="3" id="KW-0732">Signal</keyword>
<organism evidence="5 6">
    <name type="scientific">Phialophora macrospora</name>
    <dbReference type="NCBI Taxonomy" id="1851006"/>
    <lineage>
        <taxon>Eukaryota</taxon>
        <taxon>Fungi</taxon>
        <taxon>Dikarya</taxon>
        <taxon>Ascomycota</taxon>
        <taxon>Pezizomycotina</taxon>
        <taxon>Eurotiomycetes</taxon>
        <taxon>Chaetothyriomycetidae</taxon>
        <taxon>Chaetothyriales</taxon>
        <taxon>Herpotrichiellaceae</taxon>
        <taxon>Phialophora</taxon>
    </lineage>
</organism>
<keyword evidence="2" id="KW-0812">Transmembrane</keyword>
<feature type="compositionally biased region" description="Basic residues" evidence="1">
    <location>
        <begin position="291"/>
        <end position="302"/>
    </location>
</feature>
<proteinExistence type="predicted"/>
<evidence type="ECO:0000256" key="1">
    <source>
        <dbReference type="SAM" id="MobiDB-lite"/>
    </source>
</evidence>
<sequence>MHIAPALVAGCLALEASAFLVPLEVSEAAQHAKSELASLLATTGHTVDLDCPGCPYFGVEDTEHPDDDVENQIHLEFDIDPEQGLTINGLPIFSFDPSNAAIPYVVTAPQIRVEDGQQTGPVQLDFAWERLPPITSPDEPDISILPIRFTILGLEGHPVKVDTIAIELLRTPEQTSVARILTIPFEDTPGAQTCDTTSKWSLCRLRAIIVARLQAIMEAAKARASTATKGWGGEDESEDKPKGKGCGRGRGKGPGMFGGRPPHGFGGPHGGPPNGFHGPPHRGPHGPHGAHGPHHHGQHYGHHHFHRFGHMLHQTLRFFVIPAILGVIGGLMASAIGMLVGQCISYLWIRFHRGGVRGNATGREIRVVEIVLDEEEKDALIINEEAMESPPEYKDVEASVAEEKH</sequence>
<dbReference type="EMBL" id="KN846958">
    <property type="protein sequence ID" value="KIW68147.1"/>
    <property type="molecule type" value="Genomic_DNA"/>
</dbReference>
<dbReference type="HOGENOM" id="CLU_051864_0_0_1"/>
<evidence type="ECO:0000313" key="6">
    <source>
        <dbReference type="Proteomes" id="UP000054266"/>
    </source>
</evidence>
<evidence type="ECO:0000256" key="2">
    <source>
        <dbReference type="SAM" id="Phobius"/>
    </source>
</evidence>
<keyword evidence="6" id="KW-1185">Reference proteome</keyword>
<dbReference type="Proteomes" id="UP000054266">
    <property type="component" value="Unassembled WGS sequence"/>
</dbReference>
<feature type="compositionally biased region" description="Gly residues" evidence="1">
    <location>
        <begin position="264"/>
        <end position="273"/>
    </location>
</feature>
<feature type="transmembrane region" description="Helical" evidence="2">
    <location>
        <begin position="319"/>
        <end position="349"/>
    </location>
</feature>
<keyword evidence="2" id="KW-0472">Membrane</keyword>
<dbReference type="InterPro" id="IPR056145">
    <property type="entry name" value="DUF7728"/>
</dbReference>